<keyword evidence="2" id="KW-1185">Reference proteome</keyword>
<gene>
    <name evidence="1" type="ORF">COCON_G00211630</name>
</gene>
<protein>
    <submittedName>
        <fullName evidence="1">Uncharacterized protein</fullName>
    </submittedName>
</protein>
<organism evidence="1 2">
    <name type="scientific">Conger conger</name>
    <name type="common">Conger eel</name>
    <name type="synonym">Muraena conger</name>
    <dbReference type="NCBI Taxonomy" id="82655"/>
    <lineage>
        <taxon>Eukaryota</taxon>
        <taxon>Metazoa</taxon>
        <taxon>Chordata</taxon>
        <taxon>Craniata</taxon>
        <taxon>Vertebrata</taxon>
        <taxon>Euteleostomi</taxon>
        <taxon>Actinopterygii</taxon>
        <taxon>Neopterygii</taxon>
        <taxon>Teleostei</taxon>
        <taxon>Anguilliformes</taxon>
        <taxon>Congridae</taxon>
        <taxon>Conger</taxon>
    </lineage>
</organism>
<dbReference type="EMBL" id="JAFJMO010000016">
    <property type="protein sequence ID" value="KAJ8254551.1"/>
    <property type="molecule type" value="Genomic_DNA"/>
</dbReference>
<reference evidence="1" key="1">
    <citation type="journal article" date="2023" name="Science">
        <title>Genome structures resolve the early diversification of teleost fishes.</title>
        <authorList>
            <person name="Parey E."/>
            <person name="Louis A."/>
            <person name="Montfort J."/>
            <person name="Bouchez O."/>
            <person name="Roques C."/>
            <person name="Iampietro C."/>
            <person name="Lluch J."/>
            <person name="Castinel A."/>
            <person name="Donnadieu C."/>
            <person name="Desvignes T."/>
            <person name="Floi Bucao C."/>
            <person name="Jouanno E."/>
            <person name="Wen M."/>
            <person name="Mejri S."/>
            <person name="Dirks R."/>
            <person name="Jansen H."/>
            <person name="Henkel C."/>
            <person name="Chen W.J."/>
            <person name="Zahm M."/>
            <person name="Cabau C."/>
            <person name="Klopp C."/>
            <person name="Thompson A.W."/>
            <person name="Robinson-Rechavi M."/>
            <person name="Braasch I."/>
            <person name="Lecointre G."/>
            <person name="Bobe J."/>
            <person name="Postlethwait J.H."/>
            <person name="Berthelot C."/>
            <person name="Roest Crollius H."/>
            <person name="Guiguen Y."/>
        </authorList>
    </citation>
    <scope>NUCLEOTIDE SEQUENCE</scope>
    <source>
        <strain evidence="1">Concon-B</strain>
    </source>
</reference>
<evidence type="ECO:0000313" key="2">
    <source>
        <dbReference type="Proteomes" id="UP001152803"/>
    </source>
</evidence>
<sequence>MRAALEVEKNKSQFCAPDPSHCKHWYSRCLQWSLTGENTVGWARIGVLGAPRSASAMSPTRRSLLDLWAENRRTRVEDPKEHLTARLRKLSLRADRGLVTSIARQNEKRSRLLPPAGGGVFRQLSPESLAELHQQTVQKEVEKKKKVKVCKADRPKPSRELEAGQILPFVFGEPPAELLGTPLEELDPFHQAQKTFIVITKGGRIFRFNAESACYLLSPLNIVRRAAVRVVVHSYPPFSECESRCFTPETSRLHIRHPIVLQCKR</sequence>
<accession>A0A9Q1D0Y7</accession>
<comment type="caution">
    <text evidence="1">The sequence shown here is derived from an EMBL/GenBank/DDBJ whole genome shotgun (WGS) entry which is preliminary data.</text>
</comment>
<name>A0A9Q1D0Y7_CONCO</name>
<dbReference type="Proteomes" id="UP001152803">
    <property type="component" value="Unassembled WGS sequence"/>
</dbReference>
<dbReference type="OrthoDB" id="2984333at2759"/>
<evidence type="ECO:0000313" key="1">
    <source>
        <dbReference type="EMBL" id="KAJ8254551.1"/>
    </source>
</evidence>
<dbReference type="AlphaFoldDB" id="A0A9Q1D0Y7"/>
<proteinExistence type="predicted"/>